<evidence type="ECO:0000313" key="3">
    <source>
        <dbReference type="Proteomes" id="UP001642484"/>
    </source>
</evidence>
<protein>
    <recommendedName>
        <fullName evidence="4">Peptidase metallopeptidase domain-containing protein</fullName>
    </recommendedName>
</protein>
<accession>A0ABP0HJ79</accession>
<organism evidence="2 3">
    <name type="scientific">Durusdinium trenchii</name>
    <dbReference type="NCBI Taxonomy" id="1381693"/>
    <lineage>
        <taxon>Eukaryota</taxon>
        <taxon>Sar</taxon>
        <taxon>Alveolata</taxon>
        <taxon>Dinophyceae</taxon>
        <taxon>Suessiales</taxon>
        <taxon>Symbiodiniaceae</taxon>
        <taxon>Durusdinium</taxon>
    </lineage>
</organism>
<dbReference type="Proteomes" id="UP001642484">
    <property type="component" value="Unassembled WGS sequence"/>
</dbReference>
<sequence length="624" mass="68855">MRPVWLPALAGLFAAGEQCWPESDGNPLLQVSHRSLNTSFAKQSPRQVGDECTVDSDCASGVCAMTWFGFAGFSSSQGYALRACQAKLQDYRIQLKQKAAGSPKMTKKLRPILNRAKKAWEAVIRGLSLLPGESDGSQIMVLEYAFLSSRQFGRMYCGCNNACCKDAFGSSGPLKFKLADPTQGLRGVVVRAEVVFNIIKLQQYLNTQFLDVLFLREMGVALGIGSMWQFKGIAYEEDPDTRNTLSKLYASSGPATGGLFLPTEGISSHGVYQLTNDWRRFPLPKPVSGPPNFDIGYDKDVMRVTLLRNSWIGPQSVGFLYDLGFTVDYSAAGKFSSFAPTGSLCRGCNARPRLYRPETRVQDRDGTIRVIPGRGFSTLGLDAELKEDAVGAINPAETPCNSNRDCVSGICVTTILGFLQSNGYDLESQSVDGFSPKVCKPKFYDFNIALSTETDAFPQYNFIIEEARQKWQSIIRGIARPLRGNRVPGDLEIKFDFFNENSNTLGSAGPQEVDFYDSIDGSYFLTRRGGMKFNARFLENNLIDLDTFKAVVLHEMGHILLIGLWDLLTTFAECQVESKFTDAYLDGAGNAAMGHYLLSKQWTKAIKTPLRLYRTPSLTGLAGL</sequence>
<comment type="caution">
    <text evidence="2">The sequence shown here is derived from an EMBL/GenBank/DDBJ whole genome shotgun (WGS) entry which is preliminary data.</text>
</comment>
<feature type="signal peptide" evidence="1">
    <location>
        <begin position="1"/>
        <end position="21"/>
    </location>
</feature>
<dbReference type="EMBL" id="CAXAMN010000525">
    <property type="protein sequence ID" value="CAK8989209.1"/>
    <property type="molecule type" value="Genomic_DNA"/>
</dbReference>
<gene>
    <name evidence="2" type="ORF">CCMP2556_LOCUS1571</name>
</gene>
<evidence type="ECO:0000313" key="2">
    <source>
        <dbReference type="EMBL" id="CAK8989209.1"/>
    </source>
</evidence>
<evidence type="ECO:0008006" key="4">
    <source>
        <dbReference type="Google" id="ProtNLM"/>
    </source>
</evidence>
<evidence type="ECO:0000256" key="1">
    <source>
        <dbReference type="SAM" id="SignalP"/>
    </source>
</evidence>
<proteinExistence type="predicted"/>
<keyword evidence="1" id="KW-0732">Signal</keyword>
<feature type="chain" id="PRO_5046102576" description="Peptidase metallopeptidase domain-containing protein" evidence="1">
    <location>
        <begin position="22"/>
        <end position="624"/>
    </location>
</feature>
<name>A0ABP0HJ79_9DINO</name>
<reference evidence="2 3" key="1">
    <citation type="submission" date="2024-02" db="EMBL/GenBank/DDBJ databases">
        <authorList>
            <person name="Chen Y."/>
            <person name="Shah S."/>
            <person name="Dougan E. K."/>
            <person name="Thang M."/>
            <person name="Chan C."/>
        </authorList>
    </citation>
    <scope>NUCLEOTIDE SEQUENCE [LARGE SCALE GENOMIC DNA]</scope>
</reference>
<keyword evidence="3" id="KW-1185">Reference proteome</keyword>